<keyword evidence="4" id="KW-1185">Reference proteome</keyword>
<evidence type="ECO:0000313" key="4">
    <source>
        <dbReference type="Proteomes" id="UP000694403"/>
    </source>
</evidence>
<reference evidence="3" key="1">
    <citation type="submission" date="2025-08" db="UniProtKB">
        <authorList>
            <consortium name="Ensembl"/>
        </authorList>
    </citation>
    <scope>IDENTIFICATION</scope>
</reference>
<dbReference type="PROSITE" id="PS50805">
    <property type="entry name" value="KRAB"/>
    <property type="match status" value="1"/>
</dbReference>
<dbReference type="Proteomes" id="UP000694403">
    <property type="component" value="Unplaced"/>
</dbReference>
<organism evidence="3 4">
    <name type="scientific">Chelydra serpentina</name>
    <name type="common">Snapping turtle</name>
    <name type="synonym">Testudo serpentina</name>
    <dbReference type="NCBI Taxonomy" id="8475"/>
    <lineage>
        <taxon>Eukaryota</taxon>
        <taxon>Metazoa</taxon>
        <taxon>Chordata</taxon>
        <taxon>Craniata</taxon>
        <taxon>Vertebrata</taxon>
        <taxon>Euteleostomi</taxon>
        <taxon>Archelosauria</taxon>
        <taxon>Testudinata</taxon>
        <taxon>Testudines</taxon>
        <taxon>Cryptodira</taxon>
        <taxon>Durocryptodira</taxon>
        <taxon>Americhelydia</taxon>
        <taxon>Chelydroidea</taxon>
        <taxon>Chelydridae</taxon>
        <taxon>Chelydra</taxon>
    </lineage>
</organism>
<proteinExistence type="predicted"/>
<feature type="region of interest" description="Disordered" evidence="1">
    <location>
        <begin position="37"/>
        <end position="60"/>
    </location>
</feature>
<feature type="domain" description="KRAB" evidence="2">
    <location>
        <begin position="1"/>
        <end position="53"/>
    </location>
</feature>
<name>A0A8C3SL42_CHESE</name>
<evidence type="ECO:0000259" key="2">
    <source>
        <dbReference type="PROSITE" id="PS50805"/>
    </source>
</evidence>
<accession>A0A8C3SL42</accession>
<dbReference type="GO" id="GO:0006355">
    <property type="term" value="P:regulation of DNA-templated transcription"/>
    <property type="evidence" value="ECO:0007669"/>
    <property type="project" value="InterPro"/>
</dbReference>
<dbReference type="Ensembl" id="ENSCSRT00000015376.1">
    <property type="protein sequence ID" value="ENSCSRP00000014750.1"/>
    <property type="gene ID" value="ENSCSRG00000011280.1"/>
</dbReference>
<dbReference type="AlphaFoldDB" id="A0A8C3SL42"/>
<evidence type="ECO:0000256" key="1">
    <source>
        <dbReference type="SAM" id="MobiDB-lite"/>
    </source>
</evidence>
<protein>
    <recommendedName>
        <fullName evidence="2">KRAB domain-containing protein</fullName>
    </recommendedName>
</protein>
<sequence>YWQGTSGSSPLWQQPLPRSLVGFPVSKPDVISRLERGEEPWVPDLQGSEERELQKGAQTGEASVKLTQKLSMNEGNIWDSLQRSCNFSKVRIVPSRCGILIADVTHDFPPLLTAKRL</sequence>
<evidence type="ECO:0000313" key="3">
    <source>
        <dbReference type="Ensembl" id="ENSCSRP00000014750.1"/>
    </source>
</evidence>
<dbReference type="InterPro" id="IPR001909">
    <property type="entry name" value="KRAB"/>
</dbReference>
<reference evidence="3" key="2">
    <citation type="submission" date="2025-09" db="UniProtKB">
        <authorList>
            <consortium name="Ensembl"/>
        </authorList>
    </citation>
    <scope>IDENTIFICATION</scope>
</reference>